<dbReference type="Gene3D" id="2.60.40.420">
    <property type="entry name" value="Cupredoxins - blue copper proteins"/>
    <property type="match status" value="1"/>
</dbReference>
<organism evidence="6 7">
    <name type="scientific">Daucus carota subsp. sativus</name>
    <name type="common">Carrot</name>
    <dbReference type="NCBI Taxonomy" id="79200"/>
    <lineage>
        <taxon>Eukaryota</taxon>
        <taxon>Viridiplantae</taxon>
        <taxon>Streptophyta</taxon>
        <taxon>Embryophyta</taxon>
        <taxon>Tracheophyta</taxon>
        <taxon>Spermatophyta</taxon>
        <taxon>Magnoliopsida</taxon>
        <taxon>eudicotyledons</taxon>
        <taxon>Gunneridae</taxon>
        <taxon>Pentapetalae</taxon>
        <taxon>asterids</taxon>
        <taxon>campanulids</taxon>
        <taxon>Apiales</taxon>
        <taxon>Apiaceae</taxon>
        <taxon>Apioideae</taxon>
        <taxon>Scandiceae</taxon>
        <taxon>Daucinae</taxon>
        <taxon>Daucus</taxon>
        <taxon>Daucus sect. Daucus</taxon>
    </lineage>
</organism>
<dbReference type="CDD" id="cd04216">
    <property type="entry name" value="Phytocyanin"/>
    <property type="match status" value="1"/>
</dbReference>
<dbReference type="InterPro" id="IPR008972">
    <property type="entry name" value="Cupredoxin"/>
</dbReference>
<dbReference type="InterPro" id="IPR039391">
    <property type="entry name" value="Phytocyanin-like"/>
</dbReference>
<protein>
    <recommendedName>
        <fullName evidence="5">Phytocyanin domain-containing protein</fullName>
    </recommendedName>
</protein>
<dbReference type="SUPFAM" id="SSF49503">
    <property type="entry name" value="Cupredoxins"/>
    <property type="match status" value="1"/>
</dbReference>
<name>A0AAF0WMY4_DAUCS</name>
<dbReference type="InterPro" id="IPR003245">
    <property type="entry name" value="Phytocyanin_dom"/>
</dbReference>
<keyword evidence="7" id="KW-1185">Reference proteome</keyword>
<evidence type="ECO:0000256" key="4">
    <source>
        <dbReference type="SAM" id="SignalP"/>
    </source>
</evidence>
<dbReference type="EMBL" id="CP093345">
    <property type="protein sequence ID" value="WOG91571.1"/>
    <property type="molecule type" value="Genomic_DNA"/>
</dbReference>
<reference evidence="6" key="1">
    <citation type="journal article" date="2016" name="Nat. Genet.">
        <title>A high-quality carrot genome assembly provides new insights into carotenoid accumulation and asterid genome evolution.</title>
        <authorList>
            <person name="Iorizzo M."/>
            <person name="Ellison S."/>
            <person name="Senalik D."/>
            <person name="Zeng P."/>
            <person name="Satapoomin P."/>
            <person name="Huang J."/>
            <person name="Bowman M."/>
            <person name="Iovene M."/>
            <person name="Sanseverino W."/>
            <person name="Cavagnaro P."/>
            <person name="Yildiz M."/>
            <person name="Macko-Podgorni A."/>
            <person name="Moranska E."/>
            <person name="Grzebelus E."/>
            <person name="Grzebelus D."/>
            <person name="Ashrafi H."/>
            <person name="Zheng Z."/>
            <person name="Cheng S."/>
            <person name="Spooner D."/>
            <person name="Van Deynze A."/>
            <person name="Simon P."/>
        </authorList>
    </citation>
    <scope>NUCLEOTIDE SEQUENCE</scope>
    <source>
        <tissue evidence="6">Leaf</tissue>
    </source>
</reference>
<gene>
    <name evidence="6" type="ORF">DCAR_0310820</name>
</gene>
<dbReference type="Proteomes" id="UP000077755">
    <property type="component" value="Chromosome 3"/>
</dbReference>
<evidence type="ECO:0000259" key="5">
    <source>
        <dbReference type="PROSITE" id="PS51485"/>
    </source>
</evidence>
<evidence type="ECO:0000256" key="3">
    <source>
        <dbReference type="SAM" id="MobiDB-lite"/>
    </source>
</evidence>
<feature type="region of interest" description="Disordered" evidence="3">
    <location>
        <begin position="128"/>
        <end position="153"/>
    </location>
</feature>
<evidence type="ECO:0000313" key="6">
    <source>
        <dbReference type="EMBL" id="WOG91571.1"/>
    </source>
</evidence>
<dbReference type="PROSITE" id="PS51485">
    <property type="entry name" value="PHYTOCYANIN"/>
    <property type="match status" value="1"/>
</dbReference>
<feature type="compositionally biased region" description="Low complexity" evidence="3">
    <location>
        <begin position="128"/>
        <end position="141"/>
    </location>
</feature>
<evidence type="ECO:0000256" key="1">
    <source>
        <dbReference type="ARBA" id="ARBA00022723"/>
    </source>
</evidence>
<feature type="domain" description="Phytocyanin" evidence="5">
    <location>
        <begin position="25"/>
        <end position="123"/>
    </location>
</feature>
<keyword evidence="4" id="KW-0732">Signal</keyword>
<accession>A0AAF0WMY4</accession>
<dbReference type="AlphaFoldDB" id="A0AAF0WMY4"/>
<dbReference type="PANTHER" id="PTHR33021">
    <property type="entry name" value="BLUE COPPER PROTEIN"/>
    <property type="match status" value="1"/>
</dbReference>
<sequence>MANSAAKLVCLFLILLAASVPCLGKDYTVGDSSGWAMGVDYTTWTADKTFSVGDNLVFKYGPGHTVDEVNSADYSSCTVGKPIKTDSSGSTTIPLTAAGPRYFICGVIGHCTSGMKLAVTVNATGAGAGETPTPSGSSLTPPATPSGHAPPLSSSPGSVSPFLPIFLSSCLVLVYKLIVS</sequence>
<evidence type="ECO:0000313" key="7">
    <source>
        <dbReference type="Proteomes" id="UP000077755"/>
    </source>
</evidence>
<proteinExistence type="predicted"/>
<feature type="chain" id="PRO_5041963034" description="Phytocyanin domain-containing protein" evidence="4">
    <location>
        <begin position="25"/>
        <end position="180"/>
    </location>
</feature>
<feature type="signal peptide" evidence="4">
    <location>
        <begin position="1"/>
        <end position="24"/>
    </location>
</feature>
<dbReference type="Pfam" id="PF02298">
    <property type="entry name" value="Cu_bind_like"/>
    <property type="match status" value="1"/>
</dbReference>
<dbReference type="PANTHER" id="PTHR33021:SF193">
    <property type="entry name" value="OS06G0218600 PROTEIN"/>
    <property type="match status" value="1"/>
</dbReference>
<keyword evidence="2" id="KW-0325">Glycoprotein</keyword>
<dbReference type="GO" id="GO:0046872">
    <property type="term" value="F:metal ion binding"/>
    <property type="evidence" value="ECO:0007669"/>
    <property type="project" value="UniProtKB-KW"/>
</dbReference>
<reference evidence="6" key="2">
    <citation type="submission" date="2022-03" db="EMBL/GenBank/DDBJ databases">
        <title>Draft title - Genomic analysis of global carrot germplasm unveils the trajectory of domestication and the origin of high carotenoid orange carrot.</title>
        <authorList>
            <person name="Iorizzo M."/>
            <person name="Ellison S."/>
            <person name="Senalik D."/>
            <person name="Macko-Podgorni A."/>
            <person name="Grzebelus D."/>
            <person name="Bostan H."/>
            <person name="Rolling W."/>
            <person name="Curaba J."/>
            <person name="Simon P."/>
        </authorList>
    </citation>
    <scope>NUCLEOTIDE SEQUENCE</scope>
    <source>
        <tissue evidence="6">Leaf</tissue>
    </source>
</reference>
<keyword evidence="1" id="KW-0479">Metal-binding</keyword>
<dbReference type="FunFam" id="2.60.40.420:FF:000003">
    <property type="entry name" value="Blue copper"/>
    <property type="match status" value="1"/>
</dbReference>
<dbReference type="KEGG" id="dcr:108215207"/>
<dbReference type="GO" id="GO:0009055">
    <property type="term" value="F:electron transfer activity"/>
    <property type="evidence" value="ECO:0007669"/>
    <property type="project" value="InterPro"/>
</dbReference>
<dbReference type="GO" id="GO:0005886">
    <property type="term" value="C:plasma membrane"/>
    <property type="evidence" value="ECO:0007669"/>
    <property type="project" value="TreeGrafter"/>
</dbReference>
<evidence type="ECO:0000256" key="2">
    <source>
        <dbReference type="ARBA" id="ARBA00023180"/>
    </source>
</evidence>